<evidence type="ECO:0000259" key="2">
    <source>
        <dbReference type="Pfam" id="PF20150"/>
    </source>
</evidence>
<dbReference type="InterPro" id="IPR045518">
    <property type="entry name" value="2EXR"/>
</dbReference>
<gene>
    <name evidence="3" type="ORF">KHLLAP_LOCUS10790</name>
</gene>
<sequence length="330" mass="37611">MAGTQLQYFGSRKKKRTTLTQSQLQYFGRKKKGTTRTQPQFHLFPQLPPELRCIIWRFYWAAKELPRIHHFRRWPDGRDPAENRYYARYPDRRVRGVRHDARLRMSPFKELNDAVFSGFQRLPLPAVNITDDVDFAWWDAVREPLSLETIRVTNDGTTDWLSALSLYRRPADDFGSSGQDQAQNPPQDGSLTAAVPLPIQHTRYLFLSVATDFACISAADLAALRQAMSLHTVFLVHGLHSPYAPCGRSLPHLPSFCKKNGLRILFGRYLTSAGLEKQDGWRLVGVHQKQAAARRVMDQLRVVLGDERAGAIRFEIVGDLTSWLPGGRGI</sequence>
<protein>
    <submittedName>
        <fullName evidence="3">Uu.00g050250.m01.CDS01</fullName>
    </submittedName>
</protein>
<evidence type="ECO:0000256" key="1">
    <source>
        <dbReference type="SAM" id="MobiDB-lite"/>
    </source>
</evidence>
<dbReference type="Proteomes" id="UP001295740">
    <property type="component" value="Unassembled WGS sequence"/>
</dbReference>
<feature type="region of interest" description="Disordered" evidence="1">
    <location>
        <begin position="173"/>
        <end position="193"/>
    </location>
</feature>
<organism evidence="3 4">
    <name type="scientific">Anthostomella pinea</name>
    <dbReference type="NCBI Taxonomy" id="933095"/>
    <lineage>
        <taxon>Eukaryota</taxon>
        <taxon>Fungi</taxon>
        <taxon>Dikarya</taxon>
        <taxon>Ascomycota</taxon>
        <taxon>Pezizomycotina</taxon>
        <taxon>Sordariomycetes</taxon>
        <taxon>Xylariomycetidae</taxon>
        <taxon>Xylariales</taxon>
        <taxon>Xylariaceae</taxon>
        <taxon>Anthostomella</taxon>
    </lineage>
</organism>
<keyword evidence="4" id="KW-1185">Reference proteome</keyword>
<dbReference type="Pfam" id="PF20150">
    <property type="entry name" value="2EXR"/>
    <property type="match status" value="1"/>
</dbReference>
<accession>A0AAI8YML0</accession>
<feature type="compositionally biased region" description="Polar residues" evidence="1">
    <location>
        <begin position="176"/>
        <end position="190"/>
    </location>
</feature>
<reference evidence="3" key="1">
    <citation type="submission" date="2023-10" db="EMBL/GenBank/DDBJ databases">
        <authorList>
            <person name="Hackl T."/>
        </authorList>
    </citation>
    <scope>NUCLEOTIDE SEQUENCE</scope>
</reference>
<dbReference type="EMBL" id="CAUWAG010000014">
    <property type="protein sequence ID" value="CAJ2510322.1"/>
    <property type="molecule type" value="Genomic_DNA"/>
</dbReference>
<name>A0AAI8YML0_9PEZI</name>
<proteinExistence type="predicted"/>
<comment type="caution">
    <text evidence="3">The sequence shown here is derived from an EMBL/GenBank/DDBJ whole genome shotgun (WGS) entry which is preliminary data.</text>
</comment>
<evidence type="ECO:0000313" key="3">
    <source>
        <dbReference type="EMBL" id="CAJ2510322.1"/>
    </source>
</evidence>
<evidence type="ECO:0000313" key="4">
    <source>
        <dbReference type="Proteomes" id="UP001295740"/>
    </source>
</evidence>
<dbReference type="AlphaFoldDB" id="A0AAI8YML0"/>
<feature type="domain" description="2EXR" evidence="2">
    <location>
        <begin position="41"/>
        <end position="86"/>
    </location>
</feature>